<dbReference type="PANTHER" id="PTHR34384:SF5">
    <property type="entry name" value="L-2,3-DIAMINOPROPANOATE--CITRATE LIGASE"/>
    <property type="match status" value="1"/>
</dbReference>
<dbReference type="EMBL" id="SFCI01000066">
    <property type="protein sequence ID" value="TFY82934.1"/>
    <property type="molecule type" value="Genomic_DNA"/>
</dbReference>
<dbReference type="OrthoDB" id="2117718at2759"/>
<evidence type="ECO:0008006" key="5">
    <source>
        <dbReference type="Google" id="ProtNLM"/>
    </source>
</evidence>
<dbReference type="InterPro" id="IPR037455">
    <property type="entry name" value="LucA/IucC-like"/>
</dbReference>
<dbReference type="AlphaFoldDB" id="A0A4Z0A9K7"/>
<feature type="domain" description="Aerobactin siderophore biosynthesis IucA/IucC-like C-terminal" evidence="2">
    <location>
        <begin position="418"/>
        <end position="574"/>
    </location>
</feature>
<proteinExistence type="predicted"/>
<gene>
    <name evidence="3" type="ORF">EWM64_g1073</name>
</gene>
<comment type="caution">
    <text evidence="3">The sequence shown here is derived from an EMBL/GenBank/DDBJ whole genome shotgun (WGS) entry which is preliminary data.</text>
</comment>
<feature type="domain" description="Aerobactin siderophore biosynthesis IucA/IucC N-terminal" evidence="1">
    <location>
        <begin position="169"/>
        <end position="390"/>
    </location>
</feature>
<organism evidence="3 4">
    <name type="scientific">Hericium alpestre</name>
    <dbReference type="NCBI Taxonomy" id="135208"/>
    <lineage>
        <taxon>Eukaryota</taxon>
        <taxon>Fungi</taxon>
        <taxon>Dikarya</taxon>
        <taxon>Basidiomycota</taxon>
        <taxon>Agaricomycotina</taxon>
        <taxon>Agaricomycetes</taxon>
        <taxon>Russulales</taxon>
        <taxon>Hericiaceae</taxon>
        <taxon>Hericium</taxon>
    </lineage>
</organism>
<dbReference type="PANTHER" id="PTHR34384">
    <property type="entry name" value="L-2,3-DIAMINOPROPANOATE--CITRATE LIGASE"/>
    <property type="match status" value="1"/>
</dbReference>
<dbReference type="Pfam" id="PF04183">
    <property type="entry name" value="IucA_IucC"/>
    <property type="match status" value="1"/>
</dbReference>
<sequence length="601" mass="66097">MVQSPTFHERATFATASRLASCIVTESLVRALYIPISHPKAVGVGVILSGPASAKSPHRMEIGLLDPLDMFPLLLEIAPADSAKDESPEHADLRDAILAGLSDPGWALDKGTRLTELTALGFWEKLGTSIGLEPNLQAEIKDELASAILWQAYSYEHPPPTPTFDSPSIAWEQSIVDGHPTHPMHKMRHFLPPIPQFIPGGYDLYSPRVRLVAVSKNQLNLTGDFEEQIKPVIEGASKAAGRELDVPAGFVVVPIHELQAHHIQVKFPEAVVFPEEFSVPALAQQSIRSIVLPGTLTNVHLKLGVGIKLTSAVRTISPASAYLGPRFSSQVVPVLKMDPKILTVAKELASVVHAHPDGEIAKHCSAIFRECHENTSEERGERVIVCTSLVESGHAGAPEGVSSVVRVFDLDTEAKRLEWLDEFVRVYFAAFLPAMLENGVAFEAHPQNTLARFSLEAPHRLLGFIVRDFGGIRVHPPTLLATTGVTLDAALGHSIIADTLDDVYARMYHTMIHNHLQQLVRVLGLHYNSKGWDVIRSRLREVIPEGHALANAWLSEEAKTVPGKCFMRMRMVGMYRHHLHGPFPNLLHYTGEEERQANGHL</sequence>
<dbReference type="InterPro" id="IPR022770">
    <property type="entry name" value="IucA/IucC-like_C"/>
</dbReference>
<protein>
    <recommendedName>
        <fullName evidence="5">Aerobactin siderophore biosynthesis IucA/IucC N-terminal domain-containing protein</fullName>
    </recommendedName>
</protein>
<dbReference type="Proteomes" id="UP000298061">
    <property type="component" value="Unassembled WGS sequence"/>
</dbReference>
<dbReference type="GO" id="GO:0016881">
    <property type="term" value="F:acid-amino acid ligase activity"/>
    <property type="evidence" value="ECO:0007669"/>
    <property type="project" value="UniProtKB-ARBA"/>
</dbReference>
<dbReference type="GO" id="GO:0019290">
    <property type="term" value="P:siderophore biosynthetic process"/>
    <property type="evidence" value="ECO:0007669"/>
    <property type="project" value="InterPro"/>
</dbReference>
<dbReference type="Pfam" id="PF06276">
    <property type="entry name" value="FhuF"/>
    <property type="match status" value="1"/>
</dbReference>
<evidence type="ECO:0000313" key="3">
    <source>
        <dbReference type="EMBL" id="TFY82934.1"/>
    </source>
</evidence>
<evidence type="ECO:0000313" key="4">
    <source>
        <dbReference type="Proteomes" id="UP000298061"/>
    </source>
</evidence>
<dbReference type="STRING" id="135208.A0A4Z0A9K7"/>
<keyword evidence="4" id="KW-1185">Reference proteome</keyword>
<accession>A0A4Z0A9K7</accession>
<evidence type="ECO:0000259" key="1">
    <source>
        <dbReference type="Pfam" id="PF04183"/>
    </source>
</evidence>
<evidence type="ECO:0000259" key="2">
    <source>
        <dbReference type="Pfam" id="PF06276"/>
    </source>
</evidence>
<reference evidence="3 4" key="1">
    <citation type="submission" date="2019-02" db="EMBL/GenBank/DDBJ databases">
        <title>Genome sequencing of the rare red list fungi Hericium alpestre (H. flagellum).</title>
        <authorList>
            <person name="Buettner E."/>
            <person name="Kellner H."/>
        </authorList>
    </citation>
    <scope>NUCLEOTIDE SEQUENCE [LARGE SCALE GENOMIC DNA]</scope>
    <source>
        <strain evidence="3 4">DSM 108284</strain>
    </source>
</reference>
<dbReference type="Gene3D" id="1.10.510.40">
    <property type="match status" value="1"/>
</dbReference>
<dbReference type="InterPro" id="IPR007310">
    <property type="entry name" value="Aerobactin_biosyn_IucA/IucC_N"/>
</dbReference>
<name>A0A4Z0A9K7_9AGAM</name>